<comment type="caution">
    <text evidence="1">The sequence shown here is derived from an EMBL/GenBank/DDBJ whole genome shotgun (WGS) entry which is preliminary data.</text>
</comment>
<dbReference type="Proteomes" id="UP000019149">
    <property type="component" value="Unassembled WGS sequence"/>
</dbReference>
<gene>
    <name evidence="1" type="ORF">EGR_09285</name>
</gene>
<dbReference type="AlphaFoldDB" id="W6U408"/>
<proteinExistence type="predicted"/>
<organism evidence="1 2">
    <name type="scientific">Echinococcus granulosus</name>
    <name type="common">Hydatid tapeworm</name>
    <dbReference type="NCBI Taxonomy" id="6210"/>
    <lineage>
        <taxon>Eukaryota</taxon>
        <taxon>Metazoa</taxon>
        <taxon>Spiralia</taxon>
        <taxon>Lophotrochozoa</taxon>
        <taxon>Platyhelminthes</taxon>
        <taxon>Cestoda</taxon>
        <taxon>Eucestoda</taxon>
        <taxon>Cyclophyllidea</taxon>
        <taxon>Taeniidae</taxon>
        <taxon>Echinococcus</taxon>
        <taxon>Echinococcus granulosus group</taxon>
    </lineage>
</organism>
<sequence length="34" mass="3984">MGNSVTRWLQFTGKLVKDDHVQKEGDYVNEYNLV</sequence>
<dbReference type="GeneID" id="36345000"/>
<evidence type="ECO:0000313" key="2">
    <source>
        <dbReference type="Proteomes" id="UP000019149"/>
    </source>
</evidence>
<dbReference type="RefSeq" id="XP_024347039.1">
    <property type="nucleotide sequence ID" value="XM_024498534.1"/>
</dbReference>
<name>W6U408_ECHGR</name>
<keyword evidence="2" id="KW-1185">Reference proteome</keyword>
<dbReference type="EMBL" id="APAU02000141">
    <property type="protein sequence ID" value="EUB55843.1"/>
    <property type="molecule type" value="Genomic_DNA"/>
</dbReference>
<dbReference type="CTD" id="36345000"/>
<accession>W6U408</accession>
<reference evidence="1 2" key="1">
    <citation type="journal article" date="2013" name="Nat. Genet.">
        <title>The genome of the hydatid tapeworm Echinococcus granulosus.</title>
        <authorList>
            <person name="Zheng H."/>
            <person name="Zhang W."/>
            <person name="Zhang L."/>
            <person name="Zhang Z."/>
            <person name="Li J."/>
            <person name="Lu G."/>
            <person name="Zhu Y."/>
            <person name="Wang Y."/>
            <person name="Huang Y."/>
            <person name="Liu J."/>
            <person name="Kang H."/>
            <person name="Chen J."/>
            <person name="Wang L."/>
            <person name="Chen A."/>
            <person name="Yu S."/>
            <person name="Gao Z."/>
            <person name="Jin L."/>
            <person name="Gu W."/>
            <person name="Wang Z."/>
            <person name="Zhao L."/>
            <person name="Shi B."/>
            <person name="Wen H."/>
            <person name="Lin R."/>
            <person name="Jones M.K."/>
            <person name="Brejova B."/>
            <person name="Vinar T."/>
            <person name="Zhao G."/>
            <person name="McManus D.P."/>
            <person name="Chen Z."/>
            <person name="Zhou Y."/>
            <person name="Wang S."/>
        </authorList>
    </citation>
    <scope>NUCLEOTIDE SEQUENCE [LARGE SCALE GENOMIC DNA]</scope>
</reference>
<evidence type="ECO:0000313" key="1">
    <source>
        <dbReference type="EMBL" id="EUB55843.1"/>
    </source>
</evidence>
<protein>
    <submittedName>
        <fullName evidence="1">Uncharacterized protein</fullName>
    </submittedName>
</protein>
<dbReference type="KEGG" id="egl:EGR_09285"/>